<comment type="caution">
    <text evidence="3">The sequence shown here is derived from an EMBL/GenBank/DDBJ whole genome shotgun (WGS) entry which is preliminary data.</text>
</comment>
<dbReference type="CDD" id="cd05233">
    <property type="entry name" value="SDR_c"/>
    <property type="match status" value="1"/>
</dbReference>
<dbReference type="InterPro" id="IPR002347">
    <property type="entry name" value="SDR_fam"/>
</dbReference>
<evidence type="ECO:0000256" key="2">
    <source>
        <dbReference type="ARBA" id="ARBA00023002"/>
    </source>
</evidence>
<evidence type="ECO:0000313" key="3">
    <source>
        <dbReference type="EMBL" id="GMG81196.1"/>
    </source>
</evidence>
<evidence type="ECO:0000256" key="1">
    <source>
        <dbReference type="ARBA" id="ARBA00006484"/>
    </source>
</evidence>
<dbReference type="InterPro" id="IPR036291">
    <property type="entry name" value="NAD(P)-bd_dom_sf"/>
</dbReference>
<proteinExistence type="inferred from homology"/>
<name>A0ABQ6LCV5_9RHOB</name>
<dbReference type="PRINTS" id="PR00081">
    <property type="entry name" value="GDHRDH"/>
</dbReference>
<keyword evidence="4" id="KW-1185">Reference proteome</keyword>
<dbReference type="EMBL" id="BSYI01000002">
    <property type="protein sequence ID" value="GMG81196.1"/>
    <property type="molecule type" value="Genomic_DNA"/>
</dbReference>
<comment type="similarity">
    <text evidence="1">Belongs to the short-chain dehydrogenases/reductases (SDR) family.</text>
</comment>
<dbReference type="RefSeq" id="WP_285669831.1">
    <property type="nucleotide sequence ID" value="NZ_BSYI01000002.1"/>
</dbReference>
<reference evidence="3 4" key="1">
    <citation type="submission" date="2023-04" db="EMBL/GenBank/DDBJ databases">
        <title>Marinoamorphus aggregata gen. nov., sp. Nov., isolate from tissue of brittle star Ophioplocus japonicus.</title>
        <authorList>
            <person name="Kawano K."/>
            <person name="Sawayama S."/>
            <person name="Nakagawa S."/>
        </authorList>
    </citation>
    <scope>NUCLEOTIDE SEQUENCE [LARGE SCALE GENOMIC DNA]</scope>
    <source>
        <strain evidence="3 4">NKW23</strain>
    </source>
</reference>
<protein>
    <submittedName>
        <fullName evidence="3">SDR family NAD(P)-dependent oxidoreductase</fullName>
    </submittedName>
</protein>
<keyword evidence="2" id="KW-0560">Oxidoreductase</keyword>
<dbReference type="Gene3D" id="3.40.50.720">
    <property type="entry name" value="NAD(P)-binding Rossmann-like Domain"/>
    <property type="match status" value="1"/>
</dbReference>
<sequence length="229" mass="23693">MADLSGQVALVTGASRGFGRAAALALAGAGAHVVALARTVGALEELDDAVQAAGGQATLVPLDIGDDAGLARMGAALFERWGRVDAWLHTAVYAPPLAPAEHVGEKELDTALAVNVRSFQRLIRVVDPLLRPAPAGRALIAADPAPVAPFHGLYCMTKAAQAALTAAWVAEVGSRIAVAELALPPMPTALRGRFHPGESREGLTDPGEVAARLLAKWSDIQPGEMLDLR</sequence>
<organism evidence="3 4">
    <name type="scientific">Paralimibaculum aggregatum</name>
    <dbReference type="NCBI Taxonomy" id="3036245"/>
    <lineage>
        <taxon>Bacteria</taxon>
        <taxon>Pseudomonadati</taxon>
        <taxon>Pseudomonadota</taxon>
        <taxon>Alphaproteobacteria</taxon>
        <taxon>Rhodobacterales</taxon>
        <taxon>Paracoccaceae</taxon>
        <taxon>Paralimibaculum</taxon>
    </lineage>
</organism>
<dbReference type="PANTHER" id="PTHR43669">
    <property type="entry name" value="5-KETO-D-GLUCONATE 5-REDUCTASE"/>
    <property type="match status" value="1"/>
</dbReference>
<dbReference type="PANTHER" id="PTHR43669:SF3">
    <property type="entry name" value="ALCOHOL DEHYDROGENASE, PUTATIVE (AFU_ORTHOLOGUE AFUA_3G03445)-RELATED"/>
    <property type="match status" value="1"/>
</dbReference>
<dbReference type="Proteomes" id="UP001239909">
    <property type="component" value="Unassembled WGS sequence"/>
</dbReference>
<evidence type="ECO:0000313" key="4">
    <source>
        <dbReference type="Proteomes" id="UP001239909"/>
    </source>
</evidence>
<dbReference type="SUPFAM" id="SSF51735">
    <property type="entry name" value="NAD(P)-binding Rossmann-fold domains"/>
    <property type="match status" value="1"/>
</dbReference>
<dbReference type="Pfam" id="PF00106">
    <property type="entry name" value="adh_short"/>
    <property type="match status" value="1"/>
</dbReference>
<accession>A0ABQ6LCV5</accession>
<gene>
    <name evidence="3" type="ORF">LNKW23_04080</name>
</gene>